<proteinExistence type="predicted"/>
<sequence>MKRGILLFLLSVAFSLCASAGKVSTITATIHGYNGETVYFDLIEQMEDSFEFPYAEGQTYSFDVELKDITMLKINNWVWICLKPGDSITVDLTYDGRNYKSAEFSGAEDVVAVNTALRDMRMARVAQKYRMDPDAALVTLVPAADYHAQCLERWQTEKAALDAVRKYMPDKMYYYLLSEHEAIFLGNLIVYPAMRASYDGKPVEQVMPADYWTALDNYEPRGDEGSLYSHGYDGFLLTFADYAYKRNLVRAGKDWRQELSLRGGFDMLVDFYGNNKNMVDAALCVYLYNAAAAGRDFDDVDKLVKLYLKKYNKNKKYREILQEVMQ</sequence>
<dbReference type="EMBL" id="DXFT01000158">
    <property type="protein sequence ID" value="HIX04064.1"/>
    <property type="molecule type" value="Genomic_DNA"/>
</dbReference>
<evidence type="ECO:0000313" key="3">
    <source>
        <dbReference type="Proteomes" id="UP000824202"/>
    </source>
</evidence>
<protein>
    <submittedName>
        <fullName evidence="2">Uncharacterized protein</fullName>
    </submittedName>
</protein>
<reference evidence="2" key="2">
    <citation type="submission" date="2021-04" db="EMBL/GenBank/DDBJ databases">
        <authorList>
            <person name="Gilroy R."/>
        </authorList>
    </citation>
    <scope>NUCLEOTIDE SEQUENCE</scope>
    <source>
        <strain evidence="2">23274</strain>
    </source>
</reference>
<feature type="chain" id="PRO_5039730218" evidence="1">
    <location>
        <begin position="21"/>
        <end position="326"/>
    </location>
</feature>
<dbReference type="AlphaFoldDB" id="A0A9D1V1M3"/>
<reference evidence="2" key="1">
    <citation type="journal article" date="2021" name="PeerJ">
        <title>Extensive microbial diversity within the chicken gut microbiome revealed by metagenomics and culture.</title>
        <authorList>
            <person name="Gilroy R."/>
            <person name="Ravi A."/>
            <person name="Getino M."/>
            <person name="Pursley I."/>
            <person name="Horton D.L."/>
            <person name="Alikhan N.F."/>
            <person name="Baker D."/>
            <person name="Gharbi K."/>
            <person name="Hall N."/>
            <person name="Watson M."/>
            <person name="Adriaenssens E.M."/>
            <person name="Foster-Nyarko E."/>
            <person name="Jarju S."/>
            <person name="Secka A."/>
            <person name="Antonio M."/>
            <person name="Oren A."/>
            <person name="Chaudhuri R.R."/>
            <person name="La Ragione R."/>
            <person name="Hildebrand F."/>
            <person name="Pallen M.J."/>
        </authorList>
    </citation>
    <scope>NUCLEOTIDE SEQUENCE</scope>
    <source>
        <strain evidence="2">23274</strain>
    </source>
</reference>
<feature type="signal peptide" evidence="1">
    <location>
        <begin position="1"/>
        <end position="20"/>
    </location>
</feature>
<comment type="caution">
    <text evidence="2">The sequence shown here is derived from an EMBL/GenBank/DDBJ whole genome shotgun (WGS) entry which is preliminary data.</text>
</comment>
<organism evidence="2 3">
    <name type="scientific">Candidatus Odoribacter faecigallinarum</name>
    <dbReference type="NCBI Taxonomy" id="2838706"/>
    <lineage>
        <taxon>Bacteria</taxon>
        <taxon>Pseudomonadati</taxon>
        <taxon>Bacteroidota</taxon>
        <taxon>Bacteroidia</taxon>
        <taxon>Bacteroidales</taxon>
        <taxon>Odoribacteraceae</taxon>
        <taxon>Odoribacter</taxon>
    </lineage>
</organism>
<name>A0A9D1V1M3_9BACT</name>
<keyword evidence="1" id="KW-0732">Signal</keyword>
<evidence type="ECO:0000256" key="1">
    <source>
        <dbReference type="SAM" id="SignalP"/>
    </source>
</evidence>
<accession>A0A9D1V1M3</accession>
<evidence type="ECO:0000313" key="2">
    <source>
        <dbReference type="EMBL" id="HIX04064.1"/>
    </source>
</evidence>
<dbReference type="Proteomes" id="UP000824202">
    <property type="component" value="Unassembled WGS sequence"/>
</dbReference>
<gene>
    <name evidence="2" type="ORF">H9863_08130</name>
</gene>